<comment type="caution">
    <text evidence="2">The sequence shown here is derived from an EMBL/GenBank/DDBJ whole genome shotgun (WGS) entry which is preliminary data.</text>
</comment>
<evidence type="ECO:0000313" key="2">
    <source>
        <dbReference type="EMBL" id="EJX03821.1"/>
    </source>
</evidence>
<feature type="compositionally biased region" description="Polar residues" evidence="1">
    <location>
        <begin position="224"/>
        <end position="243"/>
    </location>
</feature>
<evidence type="ECO:0000256" key="1">
    <source>
        <dbReference type="SAM" id="MobiDB-lite"/>
    </source>
</evidence>
<protein>
    <submittedName>
        <fullName evidence="2">Hemagglutinin protein HagB</fullName>
    </submittedName>
</protein>
<dbReference type="Pfam" id="PF19775">
    <property type="entry name" value="DUF6261"/>
    <property type="match status" value="1"/>
</dbReference>
<sequence>MKSCVDYFAEKKYEQELTKEKIAALKAAVEIEDKNLKLLQANQTLSTVKEHDTLRDSCYAALRDCIKGHSSCAVSPVYEVAKQMYVLVKHNNVSIQAAFDKETAQIHNLAGDLAKEEFQTALTTIGLKPIYDEMVKANNAVAAAQAQRIAEDVDRGTGTLRDARNASDKAYNEFIHVIESAAVILGDPFTTDLKYWSGKVDYTKANLELKESISAARRKKEEQQGGQTDVNPEDPNQNPNTDKNPGGTDKNPSTGVSPEDPDKKPTEGGGIITPAEPEA</sequence>
<feature type="region of interest" description="Disordered" evidence="1">
    <location>
        <begin position="215"/>
        <end position="279"/>
    </location>
</feature>
<gene>
    <name evidence="2" type="ORF">EVA_08080</name>
</gene>
<organism evidence="2">
    <name type="scientific">gut metagenome</name>
    <dbReference type="NCBI Taxonomy" id="749906"/>
    <lineage>
        <taxon>unclassified sequences</taxon>
        <taxon>metagenomes</taxon>
        <taxon>organismal metagenomes</taxon>
    </lineage>
</organism>
<dbReference type="InterPro" id="IPR046228">
    <property type="entry name" value="DUF6261"/>
</dbReference>
<dbReference type="AlphaFoldDB" id="J9CUC1"/>
<accession>J9CUC1</accession>
<name>J9CUC1_9ZZZZ</name>
<dbReference type="EMBL" id="AMCI01002023">
    <property type="protein sequence ID" value="EJX03821.1"/>
    <property type="molecule type" value="Genomic_DNA"/>
</dbReference>
<proteinExistence type="predicted"/>
<reference evidence="2" key="1">
    <citation type="journal article" date="2012" name="PLoS ONE">
        <title>Gene sets for utilization of primary and secondary nutrition supplies in the distal gut of endangered iberian lynx.</title>
        <authorList>
            <person name="Alcaide M."/>
            <person name="Messina E."/>
            <person name="Richter M."/>
            <person name="Bargiela R."/>
            <person name="Peplies J."/>
            <person name="Huws S.A."/>
            <person name="Newbold C.J."/>
            <person name="Golyshin P.N."/>
            <person name="Simon M.A."/>
            <person name="Lopez G."/>
            <person name="Yakimov M.M."/>
            <person name="Ferrer M."/>
        </authorList>
    </citation>
    <scope>NUCLEOTIDE SEQUENCE</scope>
</reference>